<dbReference type="GeneID" id="74902663"/>
<dbReference type="InterPro" id="IPR002550">
    <property type="entry name" value="CNNM"/>
</dbReference>
<evidence type="ECO:0000313" key="8">
    <source>
        <dbReference type="EMBL" id="MBA4505553.1"/>
    </source>
</evidence>
<organism evidence="9 10">
    <name type="scientific">Corynebacterium sanguinis</name>
    <dbReference type="NCBI Taxonomy" id="2594913"/>
    <lineage>
        <taxon>Bacteria</taxon>
        <taxon>Bacillati</taxon>
        <taxon>Actinomycetota</taxon>
        <taxon>Actinomycetes</taxon>
        <taxon>Mycobacteriales</taxon>
        <taxon>Corynebacteriaceae</taxon>
        <taxon>Corynebacterium</taxon>
    </lineage>
</organism>
<comment type="caution">
    <text evidence="9">The sequence shown here is derived from an EMBL/GenBank/DDBJ whole genome shotgun (WGS) entry which is preliminary data.</text>
</comment>
<keyword evidence="4 5" id="KW-1133">Transmembrane helix</keyword>
<keyword evidence="4 5" id="KW-0472">Membrane</keyword>
<feature type="domain" description="CNNM transmembrane" evidence="7">
    <location>
        <begin position="1"/>
        <end position="199"/>
    </location>
</feature>
<dbReference type="SUPFAM" id="SSF54631">
    <property type="entry name" value="CBS-domain pair"/>
    <property type="match status" value="1"/>
</dbReference>
<dbReference type="Pfam" id="PF01595">
    <property type="entry name" value="CNNM"/>
    <property type="match status" value="1"/>
</dbReference>
<dbReference type="EMBL" id="RXIR01000020">
    <property type="protein sequence ID" value="TVS27427.1"/>
    <property type="molecule type" value="Genomic_DNA"/>
</dbReference>
<feature type="transmembrane region" description="Helical" evidence="5">
    <location>
        <begin position="97"/>
        <end position="119"/>
    </location>
</feature>
<evidence type="ECO:0000256" key="5">
    <source>
        <dbReference type="SAM" id="Phobius"/>
    </source>
</evidence>
<dbReference type="PROSITE" id="PS51371">
    <property type="entry name" value="CBS"/>
    <property type="match status" value="1"/>
</dbReference>
<dbReference type="Gene3D" id="3.10.580.10">
    <property type="entry name" value="CBS-domain"/>
    <property type="match status" value="1"/>
</dbReference>
<gene>
    <name evidence="9" type="ORF">EKI59_08970</name>
    <name evidence="8" type="ORF">H0H28_09530</name>
</gene>
<sequence>MTEWYIALPATIVLIALSAFFVIIEFALLAARRHRLEETAETSAASRAALRSLNELTLMLAGAQLGITVCTFALGAITKPWVHDAMMPMFTALGLPYTAADVVSFVLALFVVTFIHLVIGEMAPKSWAITHPDTALRFIAIPARGFIAIFRPLLTWINRVANRLVVKAGEEPVDRAAARGYDYETLNLLVQHSRETGALDSASAAQITGVIELERETVGAVVTAPRTLPRDATVAVVQRAALKSGDLRVLLDAGPSVVHVRDTLRAAPEAPAAQFSRPALTLPAQTSISDALEQMRMRNEQVVVVTDDADSSVVRGVLTWDHVLNQLWPSIAAELDRVQAERE</sequence>
<accession>A0A6C1TXQ2</accession>
<evidence type="ECO:0000256" key="2">
    <source>
        <dbReference type="ARBA" id="ARBA00022475"/>
    </source>
</evidence>
<dbReference type="GO" id="GO:0005886">
    <property type="term" value="C:plasma membrane"/>
    <property type="evidence" value="ECO:0007669"/>
    <property type="project" value="UniProtKB-SubCell"/>
</dbReference>
<evidence type="ECO:0000313" key="9">
    <source>
        <dbReference type="EMBL" id="TVS27427.1"/>
    </source>
</evidence>
<dbReference type="RefSeq" id="WP_136651285.1">
    <property type="nucleotide sequence ID" value="NZ_CP038157.1"/>
</dbReference>
<reference evidence="8 11" key="2">
    <citation type="submission" date="2020-07" db="EMBL/GenBank/DDBJ databases">
        <authorList>
            <person name="Khare M."/>
        </authorList>
    </citation>
    <scope>NUCLEOTIDE SEQUENCE [LARGE SCALE GENOMIC DNA]</scope>
    <source>
        <strain evidence="8 11">P8776</strain>
    </source>
</reference>
<keyword evidence="11" id="KW-1185">Reference proteome</keyword>
<dbReference type="Gene3D" id="3.90.1280.20">
    <property type="match status" value="1"/>
</dbReference>
<evidence type="ECO:0000259" key="7">
    <source>
        <dbReference type="PROSITE" id="PS51846"/>
    </source>
</evidence>
<feature type="transmembrane region" description="Helical" evidence="5">
    <location>
        <begin position="56"/>
        <end position="77"/>
    </location>
</feature>
<keyword evidence="3" id="KW-0129">CBS domain</keyword>
<feature type="domain" description="CBS" evidence="6">
    <location>
        <begin position="275"/>
        <end position="334"/>
    </location>
</feature>
<dbReference type="Proteomes" id="UP000336646">
    <property type="component" value="Unassembled WGS sequence"/>
</dbReference>
<reference evidence="9 10" key="1">
    <citation type="submission" date="2018-12" db="EMBL/GenBank/DDBJ databases">
        <title>Corynebacterium sanguinis sp. nov., a clinically-associated and environmental corynebacterium.</title>
        <authorList>
            <person name="Gonzales-Siles L."/>
            <person name="Jaen-Luchoro D."/>
            <person name="Cardew S."/>
            <person name="Inganas E."/>
            <person name="Ohlen M."/>
            <person name="Jensie-Markopolous S."/>
            <person name="Pinyeiro-Iglesias B."/>
            <person name="Molin K."/>
            <person name="Skovbjerg S."/>
            <person name="Svensson-Stadler L."/>
            <person name="Funke G."/>
            <person name="Moore E.R.B."/>
        </authorList>
    </citation>
    <scope>NUCLEOTIDE SEQUENCE [LARGE SCALE GENOMIC DNA]</scope>
    <source>
        <strain evidence="9 10">58734</strain>
    </source>
</reference>
<dbReference type="OrthoDB" id="110231at2"/>
<comment type="subcellular location">
    <subcellularLocation>
        <location evidence="1">Cell membrane</location>
        <topology evidence="1">Multi-pass membrane protein</topology>
    </subcellularLocation>
</comment>
<dbReference type="PANTHER" id="PTHR43099">
    <property type="entry name" value="UPF0053 PROTEIN YRKA"/>
    <property type="match status" value="1"/>
</dbReference>
<keyword evidence="2" id="KW-1003">Cell membrane</keyword>
<protein>
    <submittedName>
        <fullName evidence="9">HlyC/CorC family transporter</fullName>
    </submittedName>
</protein>
<dbReference type="InterPro" id="IPR000644">
    <property type="entry name" value="CBS_dom"/>
</dbReference>
<proteinExistence type="predicted"/>
<dbReference type="InterPro" id="IPR046342">
    <property type="entry name" value="CBS_dom_sf"/>
</dbReference>
<dbReference type="PROSITE" id="PS51846">
    <property type="entry name" value="CNNM"/>
    <property type="match status" value="1"/>
</dbReference>
<evidence type="ECO:0000313" key="11">
    <source>
        <dbReference type="Proteomes" id="UP000580709"/>
    </source>
</evidence>
<feature type="transmembrane region" description="Helical" evidence="5">
    <location>
        <begin position="6"/>
        <end position="29"/>
    </location>
</feature>
<evidence type="ECO:0000256" key="1">
    <source>
        <dbReference type="ARBA" id="ARBA00004651"/>
    </source>
</evidence>
<dbReference type="EMBL" id="JACEOR010000408">
    <property type="protein sequence ID" value="MBA4505553.1"/>
    <property type="molecule type" value="Genomic_DNA"/>
</dbReference>
<keyword evidence="4 5" id="KW-0812">Transmembrane</keyword>
<dbReference type="Pfam" id="PF00571">
    <property type="entry name" value="CBS"/>
    <property type="match status" value="1"/>
</dbReference>
<dbReference type="InterPro" id="IPR051676">
    <property type="entry name" value="UPF0053_domain"/>
</dbReference>
<evidence type="ECO:0000256" key="4">
    <source>
        <dbReference type="PROSITE-ProRule" id="PRU01193"/>
    </source>
</evidence>
<evidence type="ECO:0000256" key="3">
    <source>
        <dbReference type="PROSITE-ProRule" id="PRU00703"/>
    </source>
</evidence>
<dbReference type="AlphaFoldDB" id="A0A6C1TXQ2"/>
<evidence type="ECO:0000259" key="6">
    <source>
        <dbReference type="PROSITE" id="PS51371"/>
    </source>
</evidence>
<evidence type="ECO:0000313" key="10">
    <source>
        <dbReference type="Proteomes" id="UP000336646"/>
    </source>
</evidence>
<name>A0A6C1TXQ2_9CORY</name>
<dbReference type="PANTHER" id="PTHR43099:SF5">
    <property type="entry name" value="HLYC_CORC FAMILY TRANSPORTER"/>
    <property type="match status" value="1"/>
</dbReference>
<dbReference type="Proteomes" id="UP000580709">
    <property type="component" value="Unassembled WGS sequence"/>
</dbReference>